<sequence length="320" mass="33711">MTRNRPLITGGFAAALGMAGLAAYSRHVGRVAEALVPPDGDFVEVEGARLHYVDKGPRSAQAPVIVLIHGLAGQMRNFNYEVADRLADTHRVILVDRPGSGHSLAAPGTHPGLRAQGALIAAFLGRLTIERPLLVGHSMGGAVSLAAALAAPGRIGGLALLAPLTQPQPFGSAVVQEFFRGGAPLRRLVAHTIAVPILQLRSRRAVRRAFMPEHAPDDFAIRGGGILSLRPETIDIAATELVHANPDLSEMAALYPTLDLSSAILFGAQDAVLDPERDGAPTAAAIPGCRYEVIEGGHMIPATQPDRIVQFILDTAARIR</sequence>
<keyword evidence="2" id="KW-0378">Hydrolase</keyword>
<gene>
    <name evidence="2" type="ORF">GQR91_12670</name>
    <name evidence="3" type="ORF">SAMN05216557_1127</name>
</gene>
<feature type="domain" description="AB hydrolase-1" evidence="1">
    <location>
        <begin position="63"/>
        <end position="300"/>
    </location>
</feature>
<dbReference type="RefSeq" id="WP_149683508.1">
    <property type="nucleotide sequence ID" value="NZ_FNBI01000012.1"/>
</dbReference>
<dbReference type="PANTHER" id="PTHR43194">
    <property type="entry name" value="HYDROLASE ALPHA/BETA FOLD FAMILY"/>
    <property type="match status" value="1"/>
</dbReference>
<evidence type="ECO:0000313" key="3">
    <source>
        <dbReference type="EMBL" id="SDG11393.1"/>
    </source>
</evidence>
<evidence type="ECO:0000313" key="4">
    <source>
        <dbReference type="Proteomes" id="UP000323502"/>
    </source>
</evidence>
<reference evidence="2 5" key="2">
    <citation type="submission" date="2019-12" db="EMBL/GenBank/DDBJ databases">
        <authorList>
            <person name="Zheng J."/>
        </authorList>
    </citation>
    <scope>NUCLEOTIDE SEQUENCE [LARGE SCALE GENOMIC DNA]</scope>
    <source>
        <strain evidence="2 5">DSM 27347</strain>
    </source>
</reference>
<dbReference type="EMBL" id="WSUT01000005">
    <property type="protein sequence ID" value="MWC44499.1"/>
    <property type="molecule type" value="Genomic_DNA"/>
</dbReference>
<dbReference type="InterPro" id="IPR029058">
    <property type="entry name" value="AB_hydrolase_fold"/>
</dbReference>
<dbReference type="EMBL" id="FNBI01000012">
    <property type="protein sequence ID" value="SDG11393.1"/>
    <property type="molecule type" value="Genomic_DNA"/>
</dbReference>
<proteinExistence type="predicted"/>
<dbReference type="Gene3D" id="3.40.50.1820">
    <property type="entry name" value="alpha/beta hydrolase"/>
    <property type="match status" value="1"/>
</dbReference>
<dbReference type="PANTHER" id="PTHR43194:SF5">
    <property type="entry name" value="PIMELOYL-[ACYL-CARRIER PROTEIN] METHYL ESTER ESTERASE"/>
    <property type="match status" value="1"/>
</dbReference>
<protein>
    <submittedName>
        <fullName evidence="2">Alpha/beta fold hydrolase</fullName>
    </submittedName>
    <submittedName>
        <fullName evidence="3">Pimeloyl-ACP methyl ester carboxylesterase</fullName>
    </submittedName>
</protein>
<keyword evidence="4" id="KW-1185">Reference proteome</keyword>
<dbReference type="InterPro" id="IPR050228">
    <property type="entry name" value="Carboxylesterase_BioH"/>
</dbReference>
<dbReference type="SUPFAM" id="SSF53474">
    <property type="entry name" value="alpha/beta-Hydrolases"/>
    <property type="match status" value="1"/>
</dbReference>
<name>A0A1G7RL04_9SPHN</name>
<dbReference type="Pfam" id="PF00561">
    <property type="entry name" value="Abhydrolase_1"/>
    <property type="match status" value="1"/>
</dbReference>
<evidence type="ECO:0000313" key="2">
    <source>
        <dbReference type="EMBL" id="MWC44499.1"/>
    </source>
</evidence>
<evidence type="ECO:0000313" key="5">
    <source>
        <dbReference type="Proteomes" id="UP000436801"/>
    </source>
</evidence>
<organism evidence="3 4">
    <name type="scientific">Sphingomonas carotinifaciens</name>
    <dbReference type="NCBI Taxonomy" id="1166323"/>
    <lineage>
        <taxon>Bacteria</taxon>
        <taxon>Pseudomonadati</taxon>
        <taxon>Pseudomonadota</taxon>
        <taxon>Alphaproteobacteria</taxon>
        <taxon>Sphingomonadales</taxon>
        <taxon>Sphingomonadaceae</taxon>
        <taxon>Sphingomonas</taxon>
    </lineage>
</organism>
<dbReference type="Proteomes" id="UP000323502">
    <property type="component" value="Unassembled WGS sequence"/>
</dbReference>
<reference evidence="3 4" key="1">
    <citation type="submission" date="2016-10" db="EMBL/GenBank/DDBJ databases">
        <authorList>
            <person name="Varghese N."/>
            <person name="Submissions S."/>
        </authorList>
    </citation>
    <scope>NUCLEOTIDE SEQUENCE [LARGE SCALE GENOMIC DNA]</scope>
    <source>
        <strain evidence="3 4">S7-754</strain>
    </source>
</reference>
<dbReference type="GO" id="GO:0016787">
    <property type="term" value="F:hydrolase activity"/>
    <property type="evidence" value="ECO:0007669"/>
    <property type="project" value="UniProtKB-KW"/>
</dbReference>
<dbReference type="InterPro" id="IPR000073">
    <property type="entry name" value="AB_hydrolase_1"/>
</dbReference>
<dbReference type="PRINTS" id="PR00111">
    <property type="entry name" value="ABHYDROLASE"/>
</dbReference>
<dbReference type="AlphaFoldDB" id="A0A1G7RL04"/>
<dbReference type="Proteomes" id="UP000436801">
    <property type="component" value="Unassembled WGS sequence"/>
</dbReference>
<dbReference type="OrthoDB" id="27092at2"/>
<accession>A0A1G7RL04</accession>
<evidence type="ECO:0000259" key="1">
    <source>
        <dbReference type="Pfam" id="PF00561"/>
    </source>
</evidence>